<dbReference type="Pfam" id="PF01551">
    <property type="entry name" value="Peptidase_M23"/>
    <property type="match status" value="1"/>
</dbReference>
<protein>
    <recommendedName>
        <fullName evidence="2">M23ase beta-sheet core domain-containing protein</fullName>
    </recommendedName>
</protein>
<dbReference type="Proteomes" id="UP000652013">
    <property type="component" value="Unassembled WGS sequence"/>
</dbReference>
<evidence type="ECO:0000259" key="2">
    <source>
        <dbReference type="Pfam" id="PF01551"/>
    </source>
</evidence>
<dbReference type="GO" id="GO:0004222">
    <property type="term" value="F:metalloendopeptidase activity"/>
    <property type="evidence" value="ECO:0007669"/>
    <property type="project" value="TreeGrafter"/>
</dbReference>
<dbReference type="InterPro" id="IPR011055">
    <property type="entry name" value="Dup_hybrid_motif"/>
</dbReference>
<dbReference type="CDD" id="cd12797">
    <property type="entry name" value="M23_peptidase"/>
    <property type="match status" value="1"/>
</dbReference>
<reference evidence="3" key="1">
    <citation type="submission" date="2021-01" db="EMBL/GenBank/DDBJ databases">
        <title>Whole genome shotgun sequence of Spirilliplanes yamanashiensis NBRC 15828.</title>
        <authorList>
            <person name="Komaki H."/>
            <person name="Tamura T."/>
        </authorList>
    </citation>
    <scope>NUCLEOTIDE SEQUENCE</scope>
    <source>
        <strain evidence="3">NBRC 15828</strain>
    </source>
</reference>
<dbReference type="InterPro" id="IPR050570">
    <property type="entry name" value="Cell_wall_metabolism_enzyme"/>
</dbReference>
<dbReference type="PANTHER" id="PTHR21666:SF270">
    <property type="entry name" value="MUREIN HYDROLASE ACTIVATOR ENVC"/>
    <property type="match status" value="1"/>
</dbReference>
<feature type="compositionally biased region" description="Basic residues" evidence="1">
    <location>
        <begin position="1"/>
        <end position="11"/>
    </location>
</feature>
<feature type="compositionally biased region" description="Low complexity" evidence="1">
    <location>
        <begin position="83"/>
        <end position="112"/>
    </location>
</feature>
<evidence type="ECO:0000313" key="3">
    <source>
        <dbReference type="EMBL" id="GIJ03837.1"/>
    </source>
</evidence>
<dbReference type="AlphaFoldDB" id="A0A8J4DJ62"/>
<dbReference type="RefSeq" id="WP_239107572.1">
    <property type="nucleotide sequence ID" value="NZ_BAAAGJ010000002.1"/>
</dbReference>
<keyword evidence="4" id="KW-1185">Reference proteome</keyword>
<feature type="compositionally biased region" description="Basic and acidic residues" evidence="1">
    <location>
        <begin position="12"/>
        <end position="25"/>
    </location>
</feature>
<dbReference type="Gene3D" id="2.70.70.10">
    <property type="entry name" value="Glucose Permease (Domain IIA)"/>
    <property type="match status" value="1"/>
</dbReference>
<comment type="caution">
    <text evidence="3">The sequence shown here is derived from an EMBL/GenBank/DDBJ whole genome shotgun (WGS) entry which is preliminary data.</text>
</comment>
<evidence type="ECO:0000256" key="1">
    <source>
        <dbReference type="SAM" id="MobiDB-lite"/>
    </source>
</evidence>
<dbReference type="EMBL" id="BOOY01000025">
    <property type="protein sequence ID" value="GIJ03837.1"/>
    <property type="molecule type" value="Genomic_DNA"/>
</dbReference>
<feature type="domain" description="M23ase beta-sheet core" evidence="2">
    <location>
        <begin position="149"/>
        <end position="238"/>
    </location>
</feature>
<evidence type="ECO:0000313" key="4">
    <source>
        <dbReference type="Proteomes" id="UP000652013"/>
    </source>
</evidence>
<dbReference type="SUPFAM" id="SSF51261">
    <property type="entry name" value="Duplicated hybrid motif"/>
    <property type="match status" value="1"/>
</dbReference>
<feature type="region of interest" description="Disordered" evidence="1">
    <location>
        <begin position="83"/>
        <end position="132"/>
    </location>
</feature>
<proteinExistence type="predicted"/>
<feature type="region of interest" description="Disordered" evidence="1">
    <location>
        <begin position="1"/>
        <end position="29"/>
    </location>
</feature>
<organism evidence="3 4">
    <name type="scientific">Spirilliplanes yamanashiensis</name>
    <dbReference type="NCBI Taxonomy" id="42233"/>
    <lineage>
        <taxon>Bacteria</taxon>
        <taxon>Bacillati</taxon>
        <taxon>Actinomycetota</taxon>
        <taxon>Actinomycetes</taxon>
        <taxon>Micromonosporales</taxon>
        <taxon>Micromonosporaceae</taxon>
        <taxon>Spirilliplanes</taxon>
    </lineage>
</organism>
<dbReference type="InterPro" id="IPR016047">
    <property type="entry name" value="M23ase_b-sheet_dom"/>
</dbReference>
<sequence>MKHRQRTPGRHRPVETGRHRADEPLFGRGRHRAPFDAAERGRQVAATAALLAGVGIAGGSAAGAGQDAPPTADTVIALEARAAEPPASRSAARAPAAPTVPLAAPGTPVAQPAKKKAKPAPKKAAAPAWVDPMPSGRTTSCFGQRWGRLHAGVDLAAPAGTPVRAAGAGRVVQAGNWAGGYGISVLVEHPNGFLTHYAHLRERHVSVGDRVSAGEQLGEEGSTGNSTGPHLHFEVHRGAWRNPVEPTRWLADRGVSIPGCR</sequence>
<dbReference type="PANTHER" id="PTHR21666">
    <property type="entry name" value="PEPTIDASE-RELATED"/>
    <property type="match status" value="1"/>
</dbReference>
<accession>A0A8J4DJ62</accession>
<gene>
    <name evidence="3" type="ORF">Sya03_31890</name>
</gene>
<name>A0A8J4DJ62_9ACTN</name>